<dbReference type="InterPro" id="IPR020806">
    <property type="entry name" value="PKS_PP-bd"/>
</dbReference>
<dbReference type="InterPro" id="IPR036736">
    <property type="entry name" value="ACP-like_sf"/>
</dbReference>
<accession>A0ABT1UC58</accession>
<dbReference type="Pfam" id="PF00550">
    <property type="entry name" value="PP-binding"/>
    <property type="match status" value="1"/>
</dbReference>
<dbReference type="InterPro" id="IPR001242">
    <property type="entry name" value="Condensation_dom"/>
</dbReference>
<dbReference type="InterPro" id="IPR025110">
    <property type="entry name" value="AMP-bd_C"/>
</dbReference>
<dbReference type="PROSITE" id="PS00455">
    <property type="entry name" value="AMP_BINDING"/>
    <property type="match status" value="1"/>
</dbReference>
<dbReference type="SUPFAM" id="SSF52777">
    <property type="entry name" value="CoA-dependent acyltransferases"/>
    <property type="match status" value="4"/>
</dbReference>
<dbReference type="SUPFAM" id="SSF47336">
    <property type="entry name" value="ACP-like"/>
    <property type="match status" value="1"/>
</dbReference>
<dbReference type="Pfam" id="PF00668">
    <property type="entry name" value="Condensation"/>
    <property type="match status" value="2"/>
</dbReference>
<dbReference type="PANTHER" id="PTHR45527">
    <property type="entry name" value="NONRIBOSOMAL PEPTIDE SYNTHETASE"/>
    <property type="match status" value="1"/>
</dbReference>
<dbReference type="InterPro" id="IPR000873">
    <property type="entry name" value="AMP-dep_synth/lig_dom"/>
</dbReference>
<dbReference type="InterPro" id="IPR020845">
    <property type="entry name" value="AMP-binding_CS"/>
</dbReference>
<dbReference type="NCBIfam" id="TIGR01733">
    <property type="entry name" value="AA-adenyl-dom"/>
    <property type="match status" value="1"/>
</dbReference>
<evidence type="ECO:0000313" key="4">
    <source>
        <dbReference type="EMBL" id="MCQ8130671.1"/>
    </source>
</evidence>
<proteinExistence type="predicted"/>
<dbReference type="InterPro" id="IPR009081">
    <property type="entry name" value="PP-bd_ACP"/>
</dbReference>
<sequence>HGDDDPYFYQRVFSLRGPLNTNGFIAAWQNAIARHPALRSVYCYEDVHAPLQIVCKTRSIDLFEADWRGKPPAERWEMLAQCLRDERAQGFDFAGRRGFALSLIRVEDEVWWLIWSHHHIALDGWSMGLVLRDVMQGYHGKALPAVPAYADYLHWLNGRDQRSALDFWRNSLAGCEEMTPLPLAVDSNGTESSLYEEAEISLPANETQALQAAARRYGVTVSTLLQGAYALLLGRHGGCDAALFGVTVSGRSADLAGIEAMAGLFINTLPLRVELDGRQALSSWLQAIQSQTADMRDYEFTPLPEIQRLAAFGDAKSLFEAILVFENYPLDEVLKQPMQGLKVGLLDDEDGSGLLKHNRGRNNYALSLIAGLDGHLHFTFSGQKARFQPGAMTLLARRFHYLLQQIVAGKHVRLADVRLDSTAPSVLETDTAWMPAFSNPLAAWQAQVLRQPHALAVRDEQRSLNFTELDLAANRLANALLAQGVTRETPVGVLIERSTLLPISLLAILKIGAVYLPLDTSLPEQRLRQLLRDSGANCVVTGHAGVKYLAAYGCRIANLDTLDWAQLSSEWAPPDLHSQQAAYRIYTSGSTGEPKGVTVSHAALNRYLHGVLQRLALPDDCAMAMVSTPAADLGHTVLFGALCSGRSLSLISTDCAADPDRFAQMMSDNRIGALKIVPSHLRGLLQAANPADVLPEHVLILGGEACPWDLLETIRKLKPRCRVINHYGPTETTVGVLTHEADAVQTGATVPVGNPLPGVHAYLLDADLNPVPADVPGELYIGGAGLARGYHGKPGMTAERFLPNPFRSGERFYRTGDRAICHGGNLVWLGRMDNQVKFRGYRIEPDEIGRILRGLNGVADALVLAEADASDGRLQLLGYVVPERQAALDVHALRAELANKLPEYMVPAHILALDAIPLTANGKVDRRALPKPRQQMRETVAPRNELEAQLATIWQTVLKTDTVGVTDNFFELGGDSILSLQIIARGRKQGIKLTPKLLFEKQTIAELADAVGQPKVEANVELKQAEISRYGLSGPLPLSYGQERLWFLAQLQPESTAYHISGGLRLSGQLDLAALKSSFETLTARHDMLRTRFIAMDGKPLQVAEILVPAPLRLIDFTACANAAVELAAWSAQETVVPFDFELGPLWRATLIATGEQRHELWLTLHHLLADGWSVGRLLEEFAELYAAALERRQPRLPALAINYTDYAVWQRQWLAAGEGERQSQYWLKQLGGEQSVLELPVDHARPAVSSGHGAALSFSLSATVSARLKQLAVETSTTPFMVLLAAFQALLHRYSGQTDLRIGIPVANRNRIETEAVVGFFVNTLVLRGDCRGELNFLQLLAQVKQTVLGAQDHPDLPFEHLVELLQPQRSLNRNPLFQVMMNHQKRDLSVLKTLPGLAIERIGREVDAAQFDLSLVTEEDENGLISGNWVYAAELFESETIARLSRHFLSVLEQWLAQPELPLVNIGLLTGAEQSQLAAWNATPRRYPEGLIHTLISQRAAMQPEAIALAFGEQTLSYAELESRANRLAHYLINQGVGPEIPVGIAVERSLELVVGLLAIVKAGGAYVPLDPDYPADRLAYMIEDSGIGLLLSHGAVWPKLQGICGTQCVPYDLDELDLNGQPGVAPSPRLHPESPAYIIYTSGSTGRPKGAANSHAALANRLHWMQDAYAIGPGDSVLQKTPFSFDVSVWEFFWPLLTGARLAIAEPGVHRDPAELARLML</sequence>
<dbReference type="InterPro" id="IPR010071">
    <property type="entry name" value="AA_adenyl_dom"/>
</dbReference>
<dbReference type="Pfam" id="PF13193">
    <property type="entry name" value="AMP-binding_C"/>
    <property type="match status" value="1"/>
</dbReference>
<evidence type="ECO:0000256" key="1">
    <source>
        <dbReference type="ARBA" id="ARBA00022450"/>
    </source>
</evidence>
<feature type="domain" description="Carrier" evidence="3">
    <location>
        <begin position="941"/>
        <end position="1015"/>
    </location>
</feature>
<dbReference type="Gene3D" id="3.30.559.10">
    <property type="entry name" value="Chloramphenicol acetyltransferase-like domain"/>
    <property type="match status" value="2"/>
</dbReference>
<dbReference type="EMBL" id="JANIBK010000201">
    <property type="protein sequence ID" value="MCQ8130671.1"/>
    <property type="molecule type" value="Genomic_DNA"/>
</dbReference>
<dbReference type="CDD" id="cd05930">
    <property type="entry name" value="A_NRPS"/>
    <property type="match status" value="1"/>
</dbReference>
<dbReference type="CDD" id="cd19531">
    <property type="entry name" value="LCL_NRPS-like"/>
    <property type="match status" value="1"/>
</dbReference>
<dbReference type="SUPFAM" id="SSF56801">
    <property type="entry name" value="Acetyl-CoA synthetase-like"/>
    <property type="match status" value="2"/>
</dbReference>
<feature type="non-terminal residue" evidence="4">
    <location>
        <position position="1724"/>
    </location>
</feature>
<comment type="caution">
    <text evidence="4">The sequence shown here is derived from an EMBL/GenBank/DDBJ whole genome shotgun (WGS) entry which is preliminary data.</text>
</comment>
<name>A0ABT1UC58_9GAMM</name>
<organism evidence="4 5">
    <name type="scientific">Methylomonas rivi</name>
    <dbReference type="NCBI Taxonomy" id="2952226"/>
    <lineage>
        <taxon>Bacteria</taxon>
        <taxon>Pseudomonadati</taxon>
        <taxon>Pseudomonadota</taxon>
        <taxon>Gammaproteobacteria</taxon>
        <taxon>Methylococcales</taxon>
        <taxon>Methylococcaceae</taxon>
        <taxon>Methylomonas</taxon>
    </lineage>
</organism>
<evidence type="ECO:0000313" key="5">
    <source>
        <dbReference type="Proteomes" id="UP001524586"/>
    </source>
</evidence>
<keyword evidence="1" id="KW-0596">Phosphopantetheine</keyword>
<dbReference type="InterPro" id="IPR045851">
    <property type="entry name" value="AMP-bd_C_sf"/>
</dbReference>
<dbReference type="Proteomes" id="UP001524586">
    <property type="component" value="Unassembled WGS sequence"/>
</dbReference>
<dbReference type="PANTHER" id="PTHR45527:SF1">
    <property type="entry name" value="FATTY ACID SYNTHASE"/>
    <property type="match status" value="1"/>
</dbReference>
<dbReference type="PROSITE" id="PS50075">
    <property type="entry name" value="CARRIER"/>
    <property type="match status" value="1"/>
</dbReference>
<protein>
    <submittedName>
        <fullName evidence="4">Amino acid adenylation domain-containing protein</fullName>
    </submittedName>
</protein>
<dbReference type="Gene3D" id="3.30.559.30">
    <property type="entry name" value="Nonribosomal peptide synthetase, condensation domain"/>
    <property type="match status" value="2"/>
</dbReference>
<evidence type="ECO:0000256" key="2">
    <source>
        <dbReference type="ARBA" id="ARBA00022553"/>
    </source>
</evidence>
<feature type="non-terminal residue" evidence="4">
    <location>
        <position position="1"/>
    </location>
</feature>
<dbReference type="Gene3D" id="2.30.38.10">
    <property type="entry name" value="Luciferase, Domain 3"/>
    <property type="match status" value="1"/>
</dbReference>
<dbReference type="Gene3D" id="3.40.50.980">
    <property type="match status" value="4"/>
</dbReference>
<dbReference type="Gene3D" id="3.30.300.30">
    <property type="match status" value="1"/>
</dbReference>
<keyword evidence="5" id="KW-1185">Reference proteome</keyword>
<dbReference type="InterPro" id="IPR023213">
    <property type="entry name" value="CAT-like_dom_sf"/>
</dbReference>
<dbReference type="Pfam" id="PF00501">
    <property type="entry name" value="AMP-binding"/>
    <property type="match status" value="2"/>
</dbReference>
<reference evidence="4 5" key="1">
    <citation type="submission" date="2022-07" db="EMBL/GenBank/DDBJ databases">
        <title>Methylomonas rivi sp. nov., Methylomonas rosea sp. nov., Methylomonas aureus sp. nov. and Methylomonas subterranea sp. nov., four novel methanotrophs isolated from a freshwater creek and the deep terrestrial subsurface.</title>
        <authorList>
            <person name="Abin C."/>
            <person name="Sankaranarayanan K."/>
            <person name="Garner C."/>
            <person name="Sindelar R."/>
            <person name="Kotary K."/>
            <person name="Garner R."/>
            <person name="Barclay S."/>
            <person name="Lawson P."/>
            <person name="Krumholz L."/>
        </authorList>
    </citation>
    <scope>NUCLEOTIDE SEQUENCE [LARGE SCALE GENOMIC DNA]</scope>
    <source>
        <strain evidence="4 5">WSC-6</strain>
    </source>
</reference>
<dbReference type="Gene3D" id="1.10.1200.10">
    <property type="entry name" value="ACP-like"/>
    <property type="match status" value="1"/>
</dbReference>
<dbReference type="SMART" id="SM00823">
    <property type="entry name" value="PKS_PP"/>
    <property type="match status" value="1"/>
</dbReference>
<keyword evidence="2" id="KW-0597">Phosphoprotein</keyword>
<evidence type="ECO:0000259" key="3">
    <source>
        <dbReference type="PROSITE" id="PS50075"/>
    </source>
</evidence>
<dbReference type="RefSeq" id="WP_256617090.1">
    <property type="nucleotide sequence ID" value="NZ_JANIBK010000201.1"/>
</dbReference>
<gene>
    <name evidence="4" type="ORF">NP596_19600</name>
</gene>